<evidence type="ECO:0000313" key="1">
    <source>
        <dbReference type="EMBL" id="KIK55404.1"/>
    </source>
</evidence>
<protein>
    <submittedName>
        <fullName evidence="1">Unplaced genomic scaffold GYMLUscaffold_58, whole genome shotgun sequence</fullName>
    </submittedName>
</protein>
<gene>
    <name evidence="1" type="ORF">GYMLUDRAFT_248656</name>
</gene>
<dbReference type="HOGENOM" id="CLU_1816016_0_0_1"/>
<proteinExistence type="predicted"/>
<dbReference type="EMBL" id="KN834806">
    <property type="protein sequence ID" value="KIK55404.1"/>
    <property type="molecule type" value="Genomic_DNA"/>
</dbReference>
<dbReference type="AlphaFoldDB" id="A0A0D0BZN0"/>
<accession>A0A0D0BZN0</accession>
<dbReference type="OrthoDB" id="2652955at2759"/>
<evidence type="ECO:0000313" key="2">
    <source>
        <dbReference type="Proteomes" id="UP000053593"/>
    </source>
</evidence>
<reference evidence="1 2" key="1">
    <citation type="submission" date="2014-04" db="EMBL/GenBank/DDBJ databases">
        <title>Evolutionary Origins and Diversification of the Mycorrhizal Mutualists.</title>
        <authorList>
            <consortium name="DOE Joint Genome Institute"/>
            <consortium name="Mycorrhizal Genomics Consortium"/>
            <person name="Kohler A."/>
            <person name="Kuo A."/>
            <person name="Nagy L.G."/>
            <person name="Floudas D."/>
            <person name="Copeland A."/>
            <person name="Barry K.W."/>
            <person name="Cichocki N."/>
            <person name="Veneault-Fourrey C."/>
            <person name="LaButti K."/>
            <person name="Lindquist E.A."/>
            <person name="Lipzen A."/>
            <person name="Lundell T."/>
            <person name="Morin E."/>
            <person name="Murat C."/>
            <person name="Riley R."/>
            <person name="Ohm R."/>
            <person name="Sun H."/>
            <person name="Tunlid A."/>
            <person name="Henrissat B."/>
            <person name="Grigoriev I.V."/>
            <person name="Hibbett D.S."/>
            <person name="Martin F."/>
        </authorList>
    </citation>
    <scope>NUCLEOTIDE SEQUENCE [LARGE SCALE GENOMIC DNA]</scope>
    <source>
        <strain evidence="1 2">FD-317 M1</strain>
    </source>
</reference>
<name>A0A0D0BZN0_9AGAR</name>
<dbReference type="Proteomes" id="UP000053593">
    <property type="component" value="Unassembled WGS sequence"/>
</dbReference>
<keyword evidence="2" id="KW-1185">Reference proteome</keyword>
<organism evidence="1 2">
    <name type="scientific">Collybiopsis luxurians FD-317 M1</name>
    <dbReference type="NCBI Taxonomy" id="944289"/>
    <lineage>
        <taxon>Eukaryota</taxon>
        <taxon>Fungi</taxon>
        <taxon>Dikarya</taxon>
        <taxon>Basidiomycota</taxon>
        <taxon>Agaricomycotina</taxon>
        <taxon>Agaricomycetes</taxon>
        <taxon>Agaricomycetidae</taxon>
        <taxon>Agaricales</taxon>
        <taxon>Marasmiineae</taxon>
        <taxon>Omphalotaceae</taxon>
        <taxon>Collybiopsis</taxon>
        <taxon>Collybiopsis luxurians</taxon>
    </lineage>
</organism>
<sequence>MSMTKFPTVAVLANLWPVFKHKTILFDANFYVSSTEIIVAALHFYNVDDLTVNDITKVILHANISKMPPQIATENESLYGTEYNLIGDIVWLMILQMYHLPKQANMKQQPFIDIIGTVHNVLKDYAEFNITSSTKWTVLAGK</sequence>